<evidence type="ECO:0000313" key="1">
    <source>
        <dbReference type="EMBL" id="ESO85603.1"/>
    </source>
</evidence>
<reference evidence="1 2" key="1">
    <citation type="journal article" date="2013" name="Nature">
        <title>Insights into bilaterian evolution from three spiralian genomes.</title>
        <authorList>
            <person name="Simakov O."/>
            <person name="Marletaz F."/>
            <person name="Cho S.J."/>
            <person name="Edsinger-Gonzales E."/>
            <person name="Havlak P."/>
            <person name="Hellsten U."/>
            <person name="Kuo D.H."/>
            <person name="Larsson T."/>
            <person name="Lv J."/>
            <person name="Arendt D."/>
            <person name="Savage R."/>
            <person name="Osoegawa K."/>
            <person name="de Jong P."/>
            <person name="Grimwood J."/>
            <person name="Chapman J.A."/>
            <person name="Shapiro H."/>
            <person name="Aerts A."/>
            <person name="Otillar R.P."/>
            <person name="Terry A.Y."/>
            <person name="Boore J.L."/>
            <person name="Grigoriev I.V."/>
            <person name="Lindberg D.R."/>
            <person name="Seaver E.C."/>
            <person name="Weisblat D.A."/>
            <person name="Putnam N.H."/>
            <person name="Rokhsar D.S."/>
        </authorList>
    </citation>
    <scope>NUCLEOTIDE SEQUENCE [LARGE SCALE GENOMIC DNA]</scope>
</reference>
<dbReference type="Proteomes" id="UP000030746">
    <property type="component" value="Unassembled WGS sequence"/>
</dbReference>
<gene>
    <name evidence="1" type="ORF">LOTGIDRAFT_155091</name>
</gene>
<dbReference type="KEGG" id="lgi:LOTGIDRAFT_155091"/>
<sequence length="203" mass="23676">MAFYQKRRNFNRSRFYAKKRSFYRRRRLFYRRKRAPYQDPDFALFVFDEVKIRHVTLVYWLTYQQPTITSTYDPDAQGRTMTVDNQNARPNTREKLLHYGRKYTLKMYPKFQPKLSSAKSVAIGGKAISPWIDSAYFTYGASPASSMNGIIYTIQGSPNTFVEGFYSVGLSWKGRRDGQVYSAQASTSLSDQFEVLDGYDTVN</sequence>
<organism evidence="1 2">
    <name type="scientific">Lottia gigantea</name>
    <name type="common">Giant owl limpet</name>
    <dbReference type="NCBI Taxonomy" id="225164"/>
    <lineage>
        <taxon>Eukaryota</taxon>
        <taxon>Metazoa</taxon>
        <taxon>Spiralia</taxon>
        <taxon>Lophotrochozoa</taxon>
        <taxon>Mollusca</taxon>
        <taxon>Gastropoda</taxon>
        <taxon>Patellogastropoda</taxon>
        <taxon>Lottioidea</taxon>
        <taxon>Lottiidae</taxon>
        <taxon>Lottia</taxon>
    </lineage>
</organism>
<accession>V3Z4J3</accession>
<dbReference type="AlphaFoldDB" id="V3Z4J3"/>
<evidence type="ECO:0000313" key="2">
    <source>
        <dbReference type="Proteomes" id="UP000030746"/>
    </source>
</evidence>
<dbReference type="EMBL" id="KB203274">
    <property type="protein sequence ID" value="ESO85603.1"/>
    <property type="molecule type" value="Genomic_DNA"/>
</dbReference>
<protein>
    <recommendedName>
        <fullName evidence="3">Capsid protein</fullName>
    </recommendedName>
</protein>
<proteinExistence type="predicted"/>
<dbReference type="RefSeq" id="XP_009063844.1">
    <property type="nucleotide sequence ID" value="XM_009065596.1"/>
</dbReference>
<dbReference type="GeneID" id="20236577"/>
<dbReference type="HOGENOM" id="CLU_065034_0_0_1"/>
<dbReference type="CTD" id="20236577"/>
<evidence type="ECO:0008006" key="3">
    <source>
        <dbReference type="Google" id="ProtNLM"/>
    </source>
</evidence>
<keyword evidence="2" id="KW-1185">Reference proteome</keyword>
<name>V3Z4J3_LOTGI</name>